<comment type="caution">
    <text evidence="2">The sequence shown here is derived from an EMBL/GenBank/DDBJ whole genome shotgun (WGS) entry which is preliminary data.</text>
</comment>
<proteinExistence type="predicted"/>
<dbReference type="EMBL" id="JAMXLX010000004">
    <property type="protein sequence ID" value="MCO5957715.1"/>
    <property type="molecule type" value="Genomic_DNA"/>
</dbReference>
<feature type="domain" description="NAD-dependent epimerase/dehydratase" evidence="1">
    <location>
        <begin position="7"/>
        <end position="234"/>
    </location>
</feature>
<name>A0AAJ1BWT5_9HYPH</name>
<gene>
    <name evidence="2" type="ORF">NBH21_13120</name>
</gene>
<dbReference type="Pfam" id="PF01370">
    <property type="entry name" value="Epimerase"/>
    <property type="match status" value="1"/>
</dbReference>
<reference evidence="2" key="1">
    <citation type="submission" date="2022-06" db="EMBL/GenBank/DDBJ databases">
        <authorList>
            <person name="Sun Q."/>
        </authorList>
    </citation>
    <scope>NUCLEOTIDE SEQUENCE</scope>
    <source>
        <strain evidence="2">S101</strain>
    </source>
</reference>
<protein>
    <submittedName>
        <fullName evidence="2">NAD-dependent epimerase/dehydratase family protein</fullName>
    </submittedName>
</protein>
<dbReference type="PANTHER" id="PTHR43245">
    <property type="entry name" value="BIFUNCTIONAL POLYMYXIN RESISTANCE PROTEIN ARNA"/>
    <property type="match status" value="1"/>
</dbReference>
<dbReference type="AlphaFoldDB" id="A0AAJ1BWT5"/>
<organism evidence="2 3">
    <name type="scientific">Ciceribacter sichuanensis</name>
    <dbReference type="NCBI Taxonomy" id="2949647"/>
    <lineage>
        <taxon>Bacteria</taxon>
        <taxon>Pseudomonadati</taxon>
        <taxon>Pseudomonadota</taxon>
        <taxon>Alphaproteobacteria</taxon>
        <taxon>Hyphomicrobiales</taxon>
        <taxon>Rhizobiaceae</taxon>
        <taxon>Ciceribacter</taxon>
    </lineage>
</organism>
<evidence type="ECO:0000313" key="2">
    <source>
        <dbReference type="EMBL" id="MCO5957715.1"/>
    </source>
</evidence>
<sequence>MVRVESVIVVGAAGFLGKEVSRLCQKQGLTTIGVDINPPEEGELFSRFHVVKQGDLNIGSILSSIKPTYVINLAGNADVSRSVKEPRFDFNLSVDLFSSLLEQVRQLSPETKVLLASSAAIYGQPRELPILETMQPRPISPYGYHKWMCELLTQEYHAIYGTRVAALRVFSAYGAGLRKQIFWDLCRKCAVDREIQLSGDGTESRDFIHVNDIASAILCILRNSPFCGEAINVASGRETSIREIAELVIGGFGMDCSCLSFSGLQRAGDPKNWRADVSKLGTLGFTPSMDLKRGVASYVEWFRSL</sequence>
<evidence type="ECO:0000313" key="3">
    <source>
        <dbReference type="Proteomes" id="UP001155380"/>
    </source>
</evidence>
<dbReference type="Proteomes" id="UP001155380">
    <property type="component" value="Unassembled WGS sequence"/>
</dbReference>
<evidence type="ECO:0000259" key="1">
    <source>
        <dbReference type="Pfam" id="PF01370"/>
    </source>
</evidence>
<dbReference type="Gene3D" id="3.40.50.720">
    <property type="entry name" value="NAD(P)-binding Rossmann-like Domain"/>
    <property type="match status" value="1"/>
</dbReference>
<accession>A0AAJ1BWT5</accession>
<dbReference type="InterPro" id="IPR036291">
    <property type="entry name" value="NAD(P)-bd_dom_sf"/>
</dbReference>
<dbReference type="InterPro" id="IPR050177">
    <property type="entry name" value="Lipid_A_modif_metabolic_enz"/>
</dbReference>
<dbReference type="PANTHER" id="PTHR43245:SF13">
    <property type="entry name" value="UDP-D-APIOSE_UDP-D-XYLOSE SYNTHASE 2"/>
    <property type="match status" value="1"/>
</dbReference>
<dbReference type="InterPro" id="IPR001509">
    <property type="entry name" value="Epimerase_deHydtase"/>
</dbReference>
<dbReference type="SUPFAM" id="SSF51735">
    <property type="entry name" value="NAD(P)-binding Rossmann-fold domains"/>
    <property type="match status" value="1"/>
</dbReference>